<evidence type="ECO:0000256" key="2">
    <source>
        <dbReference type="ARBA" id="ARBA00023125"/>
    </source>
</evidence>
<dbReference type="SUPFAM" id="SSF46785">
    <property type="entry name" value="Winged helix' DNA-binding domain"/>
    <property type="match status" value="1"/>
</dbReference>
<dbReference type="AlphaFoldDB" id="A0A2Z3GVJ2"/>
<evidence type="ECO:0000259" key="4">
    <source>
        <dbReference type="PROSITE" id="PS50949"/>
    </source>
</evidence>
<organism evidence="5 6">
    <name type="scientific">Gemmata obscuriglobus</name>
    <dbReference type="NCBI Taxonomy" id="114"/>
    <lineage>
        <taxon>Bacteria</taxon>
        <taxon>Pseudomonadati</taxon>
        <taxon>Planctomycetota</taxon>
        <taxon>Planctomycetia</taxon>
        <taxon>Gemmatales</taxon>
        <taxon>Gemmataceae</taxon>
        <taxon>Gemmata</taxon>
    </lineage>
</organism>
<dbReference type="CDD" id="cd07377">
    <property type="entry name" value="WHTH_GntR"/>
    <property type="match status" value="1"/>
</dbReference>
<dbReference type="Pfam" id="PF00392">
    <property type="entry name" value="GntR"/>
    <property type="match status" value="1"/>
</dbReference>
<dbReference type="Pfam" id="PF07729">
    <property type="entry name" value="FCD"/>
    <property type="match status" value="1"/>
</dbReference>
<keyword evidence="3" id="KW-0804">Transcription</keyword>
<dbReference type="RefSeq" id="WP_010047667.1">
    <property type="nucleotide sequence ID" value="NZ_CP025958.1"/>
</dbReference>
<sequence>MPELTTTSEPAFDHGLRRQALVRAILTDIFHGKYRAGQRLVTEALAQRFGVSHTPIREALIELGTSGIVNLLPNRGAVVRQVTARDVREVLQVRKVLECEAVRGAARRADPVRVAAIADDIRALAARPPGPEAVAVARDLDNTLHDYICAACGNGFLQSELARLRTLYQAFRDVTWDLEEARSDFHRLGVEAGEHLAIIEALRARDPRAAVRAMTAHIRSGVKYWLQVSTNLDPS</sequence>
<dbReference type="InterPro" id="IPR000524">
    <property type="entry name" value="Tscrpt_reg_HTH_GntR"/>
</dbReference>
<dbReference type="EMBL" id="CP025958">
    <property type="protein sequence ID" value="AWM37328.1"/>
    <property type="molecule type" value="Genomic_DNA"/>
</dbReference>
<evidence type="ECO:0000313" key="5">
    <source>
        <dbReference type="EMBL" id="AWM37328.1"/>
    </source>
</evidence>
<evidence type="ECO:0000256" key="3">
    <source>
        <dbReference type="ARBA" id="ARBA00023163"/>
    </source>
</evidence>
<dbReference type="Gene3D" id="1.10.10.10">
    <property type="entry name" value="Winged helix-like DNA-binding domain superfamily/Winged helix DNA-binding domain"/>
    <property type="match status" value="1"/>
</dbReference>
<dbReference type="InterPro" id="IPR011711">
    <property type="entry name" value="GntR_C"/>
</dbReference>
<dbReference type="Gene3D" id="1.20.120.530">
    <property type="entry name" value="GntR ligand-binding domain-like"/>
    <property type="match status" value="1"/>
</dbReference>
<dbReference type="GO" id="GO:0003700">
    <property type="term" value="F:DNA-binding transcription factor activity"/>
    <property type="evidence" value="ECO:0007669"/>
    <property type="project" value="InterPro"/>
</dbReference>
<gene>
    <name evidence="5" type="ORF">C1280_10030</name>
</gene>
<dbReference type="OrthoDB" id="287672at2"/>
<feature type="domain" description="HTH gntR-type" evidence="4">
    <location>
        <begin position="15"/>
        <end position="82"/>
    </location>
</feature>
<dbReference type="GO" id="GO:0003677">
    <property type="term" value="F:DNA binding"/>
    <property type="evidence" value="ECO:0007669"/>
    <property type="project" value="UniProtKB-KW"/>
</dbReference>
<keyword evidence="6" id="KW-1185">Reference proteome</keyword>
<proteinExistence type="predicted"/>
<protein>
    <submittedName>
        <fullName evidence="5">GntR family transcriptional regulator</fullName>
    </submittedName>
</protein>
<name>A0A2Z3GVJ2_9BACT</name>
<keyword evidence="1" id="KW-0805">Transcription regulation</keyword>
<reference evidence="5 6" key="1">
    <citation type="submission" date="2018-01" db="EMBL/GenBank/DDBJ databases">
        <title>G. obscuriglobus.</title>
        <authorList>
            <person name="Franke J."/>
            <person name="Blomberg W."/>
            <person name="Selmecki A."/>
        </authorList>
    </citation>
    <scope>NUCLEOTIDE SEQUENCE [LARGE SCALE GENOMIC DNA]</scope>
    <source>
        <strain evidence="5 6">DSM 5831</strain>
    </source>
</reference>
<dbReference type="PROSITE" id="PS50949">
    <property type="entry name" value="HTH_GNTR"/>
    <property type="match status" value="1"/>
</dbReference>
<dbReference type="InterPro" id="IPR008920">
    <property type="entry name" value="TF_FadR/GntR_C"/>
</dbReference>
<dbReference type="Proteomes" id="UP000245802">
    <property type="component" value="Chromosome"/>
</dbReference>
<dbReference type="SMART" id="SM00345">
    <property type="entry name" value="HTH_GNTR"/>
    <property type="match status" value="1"/>
</dbReference>
<accession>A0A2Z3GVJ2</accession>
<dbReference type="KEGG" id="gog:C1280_10030"/>
<keyword evidence="2" id="KW-0238">DNA-binding</keyword>
<evidence type="ECO:0000256" key="1">
    <source>
        <dbReference type="ARBA" id="ARBA00023015"/>
    </source>
</evidence>
<dbReference type="InterPro" id="IPR036388">
    <property type="entry name" value="WH-like_DNA-bd_sf"/>
</dbReference>
<dbReference type="InterPro" id="IPR036390">
    <property type="entry name" value="WH_DNA-bd_sf"/>
</dbReference>
<evidence type="ECO:0000313" key="6">
    <source>
        <dbReference type="Proteomes" id="UP000245802"/>
    </source>
</evidence>
<dbReference type="SMART" id="SM00895">
    <property type="entry name" value="FCD"/>
    <property type="match status" value="1"/>
</dbReference>
<dbReference type="SUPFAM" id="SSF48008">
    <property type="entry name" value="GntR ligand-binding domain-like"/>
    <property type="match status" value="1"/>
</dbReference>
<dbReference type="PANTHER" id="PTHR43537">
    <property type="entry name" value="TRANSCRIPTIONAL REGULATOR, GNTR FAMILY"/>
    <property type="match status" value="1"/>
</dbReference>
<dbReference type="PANTHER" id="PTHR43537:SF24">
    <property type="entry name" value="GLUCONATE OPERON TRANSCRIPTIONAL REPRESSOR"/>
    <property type="match status" value="1"/>
</dbReference>